<dbReference type="RefSeq" id="WP_169749609.1">
    <property type="nucleotide sequence ID" value="NZ_CP070242.1"/>
</dbReference>
<keyword evidence="4" id="KW-1185">Reference proteome</keyword>
<feature type="compositionally biased region" description="Basic and acidic residues" evidence="1">
    <location>
        <begin position="26"/>
        <end position="39"/>
    </location>
</feature>
<organism evidence="2 5">
    <name type="scientific">Streptomyces californicus</name>
    <dbReference type="NCBI Taxonomy" id="67351"/>
    <lineage>
        <taxon>Bacteria</taxon>
        <taxon>Bacillati</taxon>
        <taxon>Actinomycetota</taxon>
        <taxon>Actinomycetes</taxon>
        <taxon>Kitasatosporales</taxon>
        <taxon>Streptomycetaceae</taxon>
        <taxon>Streptomyces</taxon>
    </lineage>
</organism>
<reference evidence="4 5" key="1">
    <citation type="submission" date="2021-02" db="EMBL/GenBank/DDBJ databases">
        <title>FDA dAtabase for Regulatory Grade micrObial Sequences (FDA-ARGOS): Supporting development and validation of Infectious Disease Dx tests.</title>
        <authorList>
            <person name="Sproer C."/>
            <person name="Gronow S."/>
            <person name="Severitt S."/>
            <person name="Schroder I."/>
            <person name="Tallon L."/>
            <person name="Sadzewicz L."/>
            <person name="Zhao X."/>
            <person name="Boylan J."/>
            <person name="Ott S."/>
            <person name="Bowen H."/>
            <person name="Vavikolanu K."/>
            <person name="Mehta A."/>
            <person name="Aluvathingal J."/>
            <person name="Nadendla S."/>
            <person name="Lowell S."/>
            <person name="Myers T."/>
            <person name="Yan Y."/>
            <person name="Sichtig H."/>
        </authorList>
    </citation>
    <scope>NUCLEOTIDE SEQUENCE [LARGE SCALE GENOMIC DNA]</scope>
    <source>
        <strain evidence="3 4">FDAARGOS_1211</strain>
        <strain evidence="2 5">FDAARGOS_1212</strain>
    </source>
</reference>
<name>A0ABD7D4V4_9ACTN</name>
<evidence type="ECO:0000313" key="3">
    <source>
        <dbReference type="EMBL" id="QRV39989.1"/>
    </source>
</evidence>
<dbReference type="EMBL" id="CP070249">
    <property type="protein sequence ID" value="QRV39989.1"/>
    <property type="molecule type" value="Genomic_DNA"/>
</dbReference>
<evidence type="ECO:0000256" key="1">
    <source>
        <dbReference type="SAM" id="MobiDB-lite"/>
    </source>
</evidence>
<dbReference type="EMBL" id="CP070245">
    <property type="protein sequence ID" value="QRV37750.1"/>
    <property type="molecule type" value="Genomic_DNA"/>
</dbReference>
<dbReference type="GeneID" id="63978683"/>
<evidence type="ECO:0000313" key="2">
    <source>
        <dbReference type="EMBL" id="QRV37750.1"/>
    </source>
</evidence>
<evidence type="ECO:0000313" key="5">
    <source>
        <dbReference type="Proteomes" id="UP000623926"/>
    </source>
</evidence>
<dbReference type="AlphaFoldDB" id="A0ABD7D4V4"/>
<protein>
    <submittedName>
        <fullName evidence="2">Uncharacterized protein</fullName>
    </submittedName>
</protein>
<proteinExistence type="predicted"/>
<gene>
    <name evidence="3" type="ORF">I6J41_04100</name>
    <name evidence="2" type="ORF">I6J42_29475</name>
</gene>
<sequence length="56" mass="6451">MAHHHHKSNDEVEGDPDTGHGRGMPRRPDERRLEDRVEEDREEVGLPPEPGSRDDD</sequence>
<accession>A0ABD7D4V4</accession>
<feature type="region of interest" description="Disordered" evidence="1">
    <location>
        <begin position="1"/>
        <end position="56"/>
    </location>
</feature>
<dbReference type="Proteomes" id="UP000598054">
    <property type="component" value="Chromosome"/>
</dbReference>
<dbReference type="Proteomes" id="UP000623926">
    <property type="component" value="Chromosome"/>
</dbReference>
<evidence type="ECO:0000313" key="4">
    <source>
        <dbReference type="Proteomes" id="UP000598054"/>
    </source>
</evidence>